<evidence type="ECO:0000256" key="1">
    <source>
        <dbReference type="SAM" id="Phobius"/>
    </source>
</evidence>
<gene>
    <name evidence="2" type="ORF">J2S35_001597</name>
</gene>
<keyword evidence="3" id="KW-1185">Reference proteome</keyword>
<keyword evidence="1" id="KW-0472">Membrane</keyword>
<dbReference type="Proteomes" id="UP001247307">
    <property type="component" value="Unassembled WGS sequence"/>
</dbReference>
<reference evidence="2" key="1">
    <citation type="submission" date="2023-07" db="EMBL/GenBank/DDBJ databases">
        <title>Sequencing the genomes of 1000 actinobacteria strains.</title>
        <authorList>
            <person name="Klenk H.-P."/>
        </authorList>
    </citation>
    <scope>NUCLEOTIDE SEQUENCE</scope>
    <source>
        <strain evidence="2">DSM 13988</strain>
    </source>
</reference>
<protein>
    <submittedName>
        <fullName evidence="2">Uncharacterized protein</fullName>
    </submittedName>
</protein>
<sequence length="110" mass="12521">MLLVIERMREWGSRHKALLWGIDFALFGLGLFLMFGPPKNDSLGYTVMLIGSVFGFAAWQLSIGKVDLDLSPEEKDRIDPDAMARYLEEHPHASWTETIKETTRAPDAKR</sequence>
<name>A0AAE4C6Y4_9MICC</name>
<organism evidence="2 3">
    <name type="scientific">Falsarthrobacter nasiphocae</name>
    <dbReference type="NCBI Taxonomy" id="189863"/>
    <lineage>
        <taxon>Bacteria</taxon>
        <taxon>Bacillati</taxon>
        <taxon>Actinomycetota</taxon>
        <taxon>Actinomycetes</taxon>
        <taxon>Micrococcales</taxon>
        <taxon>Micrococcaceae</taxon>
        <taxon>Falsarthrobacter</taxon>
    </lineage>
</organism>
<keyword evidence="1" id="KW-0812">Transmembrane</keyword>
<feature type="transmembrane region" description="Helical" evidence="1">
    <location>
        <begin position="42"/>
        <end position="61"/>
    </location>
</feature>
<dbReference type="RefSeq" id="WP_309852016.1">
    <property type="nucleotide sequence ID" value="NZ_JAVDUI010000001.1"/>
</dbReference>
<proteinExistence type="predicted"/>
<keyword evidence="1" id="KW-1133">Transmembrane helix</keyword>
<dbReference type="EMBL" id="JAVDUI010000001">
    <property type="protein sequence ID" value="MDR6892657.1"/>
    <property type="molecule type" value="Genomic_DNA"/>
</dbReference>
<evidence type="ECO:0000313" key="3">
    <source>
        <dbReference type="Proteomes" id="UP001247307"/>
    </source>
</evidence>
<accession>A0AAE4C6Y4</accession>
<feature type="transmembrane region" description="Helical" evidence="1">
    <location>
        <begin position="17"/>
        <end position="36"/>
    </location>
</feature>
<comment type="caution">
    <text evidence="2">The sequence shown here is derived from an EMBL/GenBank/DDBJ whole genome shotgun (WGS) entry which is preliminary data.</text>
</comment>
<evidence type="ECO:0000313" key="2">
    <source>
        <dbReference type="EMBL" id="MDR6892657.1"/>
    </source>
</evidence>
<dbReference type="AlphaFoldDB" id="A0AAE4C6Y4"/>